<dbReference type="Proteomes" id="UP000298663">
    <property type="component" value="Unassembled WGS sequence"/>
</dbReference>
<reference evidence="2 3" key="1">
    <citation type="journal article" date="2015" name="Genome Biol.">
        <title>Comparative genomics of Steinernema reveals deeply conserved gene regulatory networks.</title>
        <authorList>
            <person name="Dillman A.R."/>
            <person name="Macchietto M."/>
            <person name="Porter C.F."/>
            <person name="Rogers A."/>
            <person name="Williams B."/>
            <person name="Antoshechkin I."/>
            <person name="Lee M.M."/>
            <person name="Goodwin Z."/>
            <person name="Lu X."/>
            <person name="Lewis E.E."/>
            <person name="Goodrich-Blair H."/>
            <person name="Stock S.P."/>
            <person name="Adams B.J."/>
            <person name="Sternberg P.W."/>
            <person name="Mortazavi A."/>
        </authorList>
    </citation>
    <scope>NUCLEOTIDE SEQUENCE [LARGE SCALE GENOMIC DNA]</scope>
    <source>
        <strain evidence="2 3">ALL</strain>
    </source>
</reference>
<dbReference type="AlphaFoldDB" id="A0A4U5PIH4"/>
<organism evidence="2 3">
    <name type="scientific">Steinernema carpocapsae</name>
    <name type="common">Entomopathogenic nematode</name>
    <dbReference type="NCBI Taxonomy" id="34508"/>
    <lineage>
        <taxon>Eukaryota</taxon>
        <taxon>Metazoa</taxon>
        <taxon>Ecdysozoa</taxon>
        <taxon>Nematoda</taxon>
        <taxon>Chromadorea</taxon>
        <taxon>Rhabditida</taxon>
        <taxon>Tylenchina</taxon>
        <taxon>Panagrolaimomorpha</taxon>
        <taxon>Strongyloidoidea</taxon>
        <taxon>Steinernematidae</taxon>
        <taxon>Steinernema</taxon>
    </lineage>
</organism>
<reference evidence="2 3" key="2">
    <citation type="journal article" date="2019" name="G3 (Bethesda)">
        <title>Hybrid Assembly of the Genome of the Entomopathogenic Nematode Steinernema carpocapsae Identifies the X-Chromosome.</title>
        <authorList>
            <person name="Serra L."/>
            <person name="Macchietto M."/>
            <person name="Macias-Munoz A."/>
            <person name="McGill C.J."/>
            <person name="Rodriguez I.M."/>
            <person name="Rodriguez B."/>
            <person name="Murad R."/>
            <person name="Mortazavi A."/>
        </authorList>
    </citation>
    <scope>NUCLEOTIDE SEQUENCE [LARGE SCALE GENOMIC DNA]</scope>
    <source>
        <strain evidence="2 3">ALL</strain>
    </source>
</reference>
<feature type="compositionally biased region" description="Basic and acidic residues" evidence="1">
    <location>
        <begin position="34"/>
        <end position="55"/>
    </location>
</feature>
<accession>A0A4U5PIH4</accession>
<name>A0A4U5PIH4_STECR</name>
<evidence type="ECO:0000313" key="3">
    <source>
        <dbReference type="Proteomes" id="UP000298663"/>
    </source>
</evidence>
<feature type="compositionally biased region" description="Polar residues" evidence="1">
    <location>
        <begin position="56"/>
        <end position="73"/>
    </location>
</feature>
<proteinExistence type="predicted"/>
<evidence type="ECO:0000313" key="2">
    <source>
        <dbReference type="EMBL" id="TKR96256.1"/>
    </source>
</evidence>
<feature type="compositionally biased region" description="Basic residues" evidence="1">
    <location>
        <begin position="92"/>
        <end position="102"/>
    </location>
</feature>
<sequence length="116" mass="13036">MSGREHPPPNMADILRLIAKRREGRRLAAMKNIQPEEKSPEKRPEASSTPERKPNNELSTMGPKSSAIPPTTATRKRVHRAPHADLPVYPPKKIRLNPKIRRSSPAEQTAKKPAKK</sequence>
<comment type="caution">
    <text evidence="2">The sequence shown here is derived from an EMBL/GenBank/DDBJ whole genome shotgun (WGS) entry which is preliminary data.</text>
</comment>
<keyword evidence="3" id="KW-1185">Reference proteome</keyword>
<evidence type="ECO:0000256" key="1">
    <source>
        <dbReference type="SAM" id="MobiDB-lite"/>
    </source>
</evidence>
<protein>
    <submittedName>
        <fullName evidence="2">Uncharacterized protein</fullName>
    </submittedName>
</protein>
<feature type="region of interest" description="Disordered" evidence="1">
    <location>
        <begin position="22"/>
        <end position="116"/>
    </location>
</feature>
<gene>
    <name evidence="2" type="ORF">L596_010304</name>
</gene>
<dbReference type="EMBL" id="AZBU02000002">
    <property type="protein sequence ID" value="TKR96256.1"/>
    <property type="molecule type" value="Genomic_DNA"/>
</dbReference>